<proteinExistence type="inferred from homology"/>
<dbReference type="CDD" id="cd00475">
    <property type="entry name" value="Cis_IPPS"/>
    <property type="match status" value="1"/>
</dbReference>
<dbReference type="GO" id="GO:0005886">
    <property type="term" value="C:plasma membrane"/>
    <property type="evidence" value="ECO:0007669"/>
    <property type="project" value="TreeGrafter"/>
</dbReference>
<comment type="cofactor">
    <cofactor evidence="5">
        <name>Mg(2+)</name>
        <dbReference type="ChEBI" id="CHEBI:18420"/>
    </cofactor>
    <text evidence="5">Binds 2 magnesium ions per subunit.</text>
</comment>
<gene>
    <name evidence="6" type="ordered locus">Arch_1503</name>
</gene>
<dbReference type="InterPro" id="IPR001441">
    <property type="entry name" value="UPP_synth-like"/>
</dbReference>
<keyword evidence="7" id="KW-1185">Reference proteome</keyword>
<comment type="caution">
    <text evidence="5">Lacks conserved residue(s) required for the propagation of feature annotation.</text>
</comment>
<feature type="binding site" evidence="5">
    <location>
        <position position="83"/>
    </location>
    <ligand>
        <name>substrate</name>
    </ligand>
</feature>
<keyword evidence="3 5" id="KW-0460">Magnesium</keyword>
<feature type="binding site" evidence="5">
    <location>
        <begin position="77"/>
        <end position="79"/>
    </location>
    <ligand>
        <name>substrate</name>
    </ligand>
</feature>
<dbReference type="FunFam" id="3.40.1180.10:FF:000003">
    <property type="entry name" value="Isoprenyl transferase 2"/>
    <property type="match status" value="1"/>
</dbReference>
<dbReference type="PANTHER" id="PTHR10291">
    <property type="entry name" value="DEHYDRODOLICHYL DIPHOSPHATE SYNTHASE FAMILY MEMBER"/>
    <property type="match status" value="1"/>
</dbReference>
<dbReference type="SUPFAM" id="SSF64005">
    <property type="entry name" value="Undecaprenyl diphosphate synthase"/>
    <property type="match status" value="1"/>
</dbReference>
<evidence type="ECO:0000313" key="6">
    <source>
        <dbReference type="EMBL" id="ADH93204.1"/>
    </source>
</evidence>
<dbReference type="HOGENOM" id="CLU_038505_2_0_11"/>
<feature type="binding site" evidence="5">
    <location>
        <position position="201"/>
    </location>
    <ligand>
        <name>substrate</name>
    </ligand>
</feature>
<dbReference type="InterPro" id="IPR018520">
    <property type="entry name" value="UPP_synth-like_CS"/>
</dbReference>
<feature type="binding site" evidence="5">
    <location>
        <begin position="207"/>
        <end position="209"/>
    </location>
    <ligand>
        <name>substrate</name>
    </ligand>
</feature>
<feature type="binding site" evidence="5">
    <location>
        <position position="32"/>
    </location>
    <ligand>
        <name>Mg(2+)</name>
        <dbReference type="ChEBI" id="CHEBI:18420"/>
    </ligand>
</feature>
<comment type="function">
    <text evidence="5">Catalyzes the condensation of isopentenyl diphosphate (IPP) with allylic pyrophosphates generating different type of terpenoids.</text>
</comment>
<dbReference type="AlphaFoldDB" id="D7BKM4"/>
<feature type="binding site" evidence="5">
    <location>
        <begin position="33"/>
        <end position="36"/>
    </location>
    <ligand>
        <name>substrate</name>
    </ligand>
</feature>
<dbReference type="EMBL" id="CP002045">
    <property type="protein sequence ID" value="ADH93204.1"/>
    <property type="molecule type" value="Genomic_DNA"/>
</dbReference>
<dbReference type="KEGG" id="ahe:Arch_1503"/>
<dbReference type="EC" id="2.5.1.-" evidence="5"/>
<keyword evidence="2 5" id="KW-0479">Metal-binding</keyword>
<reference evidence="6 7" key="1">
    <citation type="journal article" date="2010" name="Stand. Genomic Sci.">
        <title>Complete genome sequence of Arcanobacterium haemolyticum type strain (11018).</title>
        <authorList>
            <person name="Yasawong M."/>
            <person name="Teshima H."/>
            <person name="Lapidus A."/>
            <person name="Nolan M."/>
            <person name="Lucas S."/>
            <person name="Glavina Del Rio T."/>
            <person name="Tice H."/>
            <person name="Cheng J."/>
            <person name="Bruce D."/>
            <person name="Detter C."/>
            <person name="Tapia R."/>
            <person name="Han C."/>
            <person name="Goodwin L."/>
            <person name="Pitluck S."/>
            <person name="Liolios K."/>
            <person name="Ivanova N."/>
            <person name="Mavromatis K."/>
            <person name="Mikhailova N."/>
            <person name="Pati A."/>
            <person name="Chen A."/>
            <person name="Palaniappan K."/>
            <person name="Land M."/>
            <person name="Hauser L."/>
            <person name="Chang Y."/>
            <person name="Jeffries C."/>
            <person name="Rohde M."/>
            <person name="Sikorski J."/>
            <person name="Pukall R."/>
            <person name="Goker M."/>
            <person name="Woyke T."/>
            <person name="Bristow J."/>
            <person name="Eisen J."/>
            <person name="Markowitz V."/>
            <person name="Hugenholtz P."/>
            <person name="Kyrpides N."/>
            <person name="Klenk H."/>
        </authorList>
    </citation>
    <scope>NUCLEOTIDE SEQUENCE [LARGE SCALE GENOMIC DNA]</scope>
    <source>
        <strain evidence="7">ATCC 9345 / DSM 20595 / CCUG 17215 / LMG 16163 / NBRC 15585 / NCTC 8452 / 11018</strain>
    </source>
</reference>
<dbReference type="Gene3D" id="3.40.1180.10">
    <property type="entry name" value="Decaprenyl diphosphate synthase-like"/>
    <property type="match status" value="1"/>
</dbReference>
<dbReference type="GO" id="GO:0033850">
    <property type="term" value="F:Z-farnesyl diphosphate synthase activity"/>
    <property type="evidence" value="ECO:0007669"/>
    <property type="project" value="TreeGrafter"/>
</dbReference>
<name>D7BKM4_ARCHD</name>
<dbReference type="Pfam" id="PF01255">
    <property type="entry name" value="Prenyltransf"/>
    <property type="match status" value="1"/>
</dbReference>
<dbReference type="OrthoDB" id="4191603at2"/>
<dbReference type="eggNOG" id="COG0020">
    <property type="taxonomic scope" value="Bacteria"/>
</dbReference>
<dbReference type="GO" id="GO:0000287">
    <property type="term" value="F:magnesium ion binding"/>
    <property type="evidence" value="ECO:0007669"/>
    <property type="project" value="UniProtKB-UniRule"/>
</dbReference>
<dbReference type="InterPro" id="IPR036424">
    <property type="entry name" value="UPP_synth-like_sf"/>
</dbReference>
<dbReference type="GO" id="GO:0045547">
    <property type="term" value="F:ditrans,polycis-polyprenyl diphosphate synthase [(2E,6E)-farnesyl diphosphate specific] activity"/>
    <property type="evidence" value="ECO:0007669"/>
    <property type="project" value="TreeGrafter"/>
</dbReference>
<dbReference type="NCBIfam" id="NF011403">
    <property type="entry name" value="PRK14828.1"/>
    <property type="match status" value="1"/>
</dbReference>
<dbReference type="PANTHER" id="PTHR10291:SF43">
    <property type="entry name" value="DEHYDRODOLICHYL DIPHOSPHATE SYNTHASE COMPLEX SUBUNIT DHDDS"/>
    <property type="match status" value="1"/>
</dbReference>
<dbReference type="Proteomes" id="UP000000376">
    <property type="component" value="Chromosome"/>
</dbReference>
<evidence type="ECO:0000313" key="7">
    <source>
        <dbReference type="Proteomes" id="UP000000376"/>
    </source>
</evidence>
<feature type="active site" description="Proton acceptor" evidence="5">
    <location>
        <position position="80"/>
    </location>
</feature>
<feature type="binding site" evidence="5">
    <location>
        <position position="37"/>
    </location>
    <ligand>
        <name>substrate</name>
    </ligand>
</feature>
<evidence type="ECO:0000256" key="1">
    <source>
        <dbReference type="ARBA" id="ARBA00022679"/>
    </source>
</evidence>
<dbReference type="NCBIfam" id="TIGR00055">
    <property type="entry name" value="uppS"/>
    <property type="match status" value="1"/>
</dbReference>
<evidence type="ECO:0000256" key="4">
    <source>
        <dbReference type="ARBA" id="ARBA00038453"/>
    </source>
</evidence>
<dbReference type="PROSITE" id="PS01066">
    <property type="entry name" value="UPP_SYNTHASE"/>
    <property type="match status" value="1"/>
</dbReference>
<sequence length="252" mass="28501">MNPEFLYRVYERRLARQIRQSQIPRHVGIILDGNRRWAKALGTPAAHGHRKGADHITEVLGWVQEAGVSIVTLWMLSTDNLQRSAKEIRELLAIIVGAVEQLAANPQWQIRVLGDLDLLPDDAAAALRAAAERTSAHDGMIVNVAIGYGGRQEITRAVQDYLREQAQSGATLEEVASSITVDAITNHMYTKGQPDPDLIIRTSGEQRMSGFMLWQTVHTELYFCETYWPDFRRTDLLRALRDFSVRDRRKGK</sequence>
<comment type="similarity">
    <text evidence="4">Belongs to the UPP synthase family. Z-FPP synthase subfamily.</text>
</comment>
<dbReference type="HAMAP" id="MF_01139">
    <property type="entry name" value="ISPT"/>
    <property type="match status" value="1"/>
</dbReference>
<accession>D7BKM4</accession>
<protein>
    <recommendedName>
        <fullName evidence="5">Isoprenyl transferase</fullName>
        <ecNumber evidence="5">2.5.1.-</ecNumber>
    </recommendedName>
</protein>
<dbReference type="GO" id="GO:0016094">
    <property type="term" value="P:polyprenol biosynthetic process"/>
    <property type="evidence" value="ECO:0007669"/>
    <property type="project" value="TreeGrafter"/>
</dbReference>
<keyword evidence="1 5" id="KW-0808">Transferase</keyword>
<dbReference type="RefSeq" id="WP_013170694.1">
    <property type="nucleotide sequence ID" value="NC_014218.1"/>
</dbReference>
<evidence type="ECO:0000256" key="5">
    <source>
        <dbReference type="HAMAP-Rule" id="MF_01139"/>
    </source>
</evidence>
<feature type="active site" evidence="5">
    <location>
        <position position="32"/>
    </location>
</feature>
<evidence type="ECO:0000256" key="3">
    <source>
        <dbReference type="ARBA" id="ARBA00022842"/>
    </source>
</evidence>
<feature type="binding site" evidence="5">
    <location>
        <position position="49"/>
    </location>
    <ligand>
        <name>substrate</name>
    </ligand>
</feature>
<evidence type="ECO:0000256" key="2">
    <source>
        <dbReference type="ARBA" id="ARBA00022723"/>
    </source>
</evidence>
<organism evidence="6 7">
    <name type="scientific">Arcanobacterium haemolyticum (strain ATCC 9345 / DSM 20595 / CCM 5947 / CCUG 17215 / LMG 16163 / NBRC 15585 / NCTC 8452 / 11018)</name>
    <dbReference type="NCBI Taxonomy" id="644284"/>
    <lineage>
        <taxon>Bacteria</taxon>
        <taxon>Bacillati</taxon>
        <taxon>Actinomycetota</taxon>
        <taxon>Actinomycetes</taxon>
        <taxon>Actinomycetales</taxon>
        <taxon>Actinomycetaceae</taxon>
        <taxon>Arcanobacterium</taxon>
    </lineage>
</organism>
<comment type="subunit">
    <text evidence="5">Homodimer.</text>
</comment>
<feature type="binding site" evidence="5">
    <location>
        <position position="220"/>
    </location>
    <ligand>
        <name>Mg(2+)</name>
        <dbReference type="ChEBI" id="CHEBI:18420"/>
    </ligand>
</feature>
<dbReference type="STRING" id="644284.Arch_1503"/>